<gene>
    <name evidence="1" type="ORF">ABLV49_21310</name>
</gene>
<dbReference type="AlphaFoldDB" id="A0AAU7LYE1"/>
<accession>A0AAU7LYE1</accession>
<reference evidence="1" key="1">
    <citation type="submission" date="2024-05" db="EMBL/GenBank/DDBJ databases">
        <authorList>
            <person name="Bunk B."/>
            <person name="Swiderski J."/>
            <person name="Sproer C."/>
            <person name="Thiel V."/>
        </authorList>
    </citation>
    <scope>NUCLEOTIDE SEQUENCE</scope>
    <source>
        <strain evidence="1">DSM 17735</strain>
        <plasmid evidence="1">p1</plasmid>
    </source>
</reference>
<organism evidence="1">
    <name type="scientific">Polaromonas hydrogenivorans</name>
    <dbReference type="NCBI Taxonomy" id="335476"/>
    <lineage>
        <taxon>Bacteria</taxon>
        <taxon>Pseudomonadati</taxon>
        <taxon>Pseudomonadota</taxon>
        <taxon>Betaproteobacteria</taxon>
        <taxon>Burkholderiales</taxon>
        <taxon>Comamonadaceae</taxon>
        <taxon>Polaromonas</taxon>
    </lineage>
</organism>
<protein>
    <submittedName>
        <fullName evidence="1">Uncharacterized protein</fullName>
    </submittedName>
</protein>
<keyword evidence="1" id="KW-0614">Plasmid</keyword>
<geneLocation type="plasmid" evidence="1">
    <name>p1</name>
</geneLocation>
<evidence type="ECO:0000313" key="1">
    <source>
        <dbReference type="EMBL" id="XBP72616.1"/>
    </source>
</evidence>
<proteinExistence type="predicted"/>
<dbReference type="EMBL" id="CP157676">
    <property type="protein sequence ID" value="XBP72616.1"/>
    <property type="molecule type" value="Genomic_DNA"/>
</dbReference>
<name>A0AAU7LYE1_9BURK</name>
<dbReference type="RefSeq" id="WP_349282310.1">
    <property type="nucleotide sequence ID" value="NZ_CBCSCU010000107.1"/>
</dbReference>
<sequence>MTTLFNRSHRSLEPQAVKGLGDILSEDSTTRVVEIAFIERYVKAAFKVSKMTLQLARLQSERPAAKSGAHVKRAGELEAQVMTDFALMRSPAFAKIAREMEKNLPADATFGKFRANGG</sequence>